<reference evidence="2" key="1">
    <citation type="submission" date="2019-03" db="EMBL/GenBank/DDBJ databases">
        <authorList>
            <person name="Mank J."/>
            <person name="Almeida P."/>
        </authorList>
    </citation>
    <scope>NUCLEOTIDE SEQUENCE</scope>
    <source>
        <strain evidence="2">78183</strain>
    </source>
</reference>
<dbReference type="EMBL" id="CAADRP010001335">
    <property type="protein sequence ID" value="VFU37975.1"/>
    <property type="molecule type" value="Genomic_DNA"/>
</dbReference>
<name>A0A6N2LBJ5_SALVM</name>
<gene>
    <name evidence="2" type="ORF">SVIM_LOCUS204294</name>
</gene>
<organism evidence="2">
    <name type="scientific">Salix viminalis</name>
    <name type="common">Common osier</name>
    <name type="synonym">Basket willow</name>
    <dbReference type="NCBI Taxonomy" id="40686"/>
    <lineage>
        <taxon>Eukaryota</taxon>
        <taxon>Viridiplantae</taxon>
        <taxon>Streptophyta</taxon>
        <taxon>Embryophyta</taxon>
        <taxon>Tracheophyta</taxon>
        <taxon>Spermatophyta</taxon>
        <taxon>Magnoliopsida</taxon>
        <taxon>eudicotyledons</taxon>
        <taxon>Gunneridae</taxon>
        <taxon>Pentapetalae</taxon>
        <taxon>rosids</taxon>
        <taxon>fabids</taxon>
        <taxon>Malpighiales</taxon>
        <taxon>Salicaceae</taxon>
        <taxon>Saliceae</taxon>
        <taxon>Salix</taxon>
    </lineage>
</organism>
<accession>A0A6N2LBJ5</accession>
<sequence>MSLLESLTVALLNVAGISVPLVEARCRSLLKRQPSLLKVGEISEIVDTDSGAHIILRTG</sequence>
<proteinExistence type="predicted"/>
<protein>
    <submittedName>
        <fullName evidence="2">Uncharacterized protein</fullName>
    </submittedName>
</protein>
<feature type="chain" id="PRO_5026945148" evidence="1">
    <location>
        <begin position="25"/>
        <end position="59"/>
    </location>
</feature>
<evidence type="ECO:0000313" key="2">
    <source>
        <dbReference type="EMBL" id="VFU37975.1"/>
    </source>
</evidence>
<dbReference type="AlphaFoldDB" id="A0A6N2LBJ5"/>
<evidence type="ECO:0000256" key="1">
    <source>
        <dbReference type="SAM" id="SignalP"/>
    </source>
</evidence>
<keyword evidence="1" id="KW-0732">Signal</keyword>
<feature type="signal peptide" evidence="1">
    <location>
        <begin position="1"/>
        <end position="24"/>
    </location>
</feature>